<comment type="caution">
    <text evidence="2">The sequence shown here is derived from an EMBL/GenBank/DDBJ whole genome shotgun (WGS) entry which is preliminary data.</text>
</comment>
<evidence type="ECO:0000313" key="3">
    <source>
        <dbReference type="Proteomes" id="UP000077202"/>
    </source>
</evidence>
<evidence type="ECO:0000256" key="1">
    <source>
        <dbReference type="SAM" id="MobiDB-lite"/>
    </source>
</evidence>
<protein>
    <submittedName>
        <fullName evidence="2">Uncharacterized protein</fullName>
    </submittedName>
</protein>
<name>A0A176VZW7_MARPO</name>
<feature type="compositionally biased region" description="Polar residues" evidence="1">
    <location>
        <begin position="133"/>
        <end position="144"/>
    </location>
</feature>
<feature type="region of interest" description="Disordered" evidence="1">
    <location>
        <begin position="124"/>
        <end position="144"/>
    </location>
</feature>
<reference evidence="2" key="1">
    <citation type="submission" date="2016-03" db="EMBL/GenBank/DDBJ databases">
        <title>Mechanisms controlling the formation of the plant cell surface in tip-growing cells are functionally conserved among land plants.</title>
        <authorList>
            <person name="Honkanen S."/>
            <person name="Jones V.A."/>
            <person name="Morieri G."/>
            <person name="Champion C."/>
            <person name="Hetherington A.J."/>
            <person name="Kelly S."/>
            <person name="Saint-Marcoux D."/>
            <person name="Proust H."/>
            <person name="Prescott H."/>
            <person name="Dolan L."/>
        </authorList>
    </citation>
    <scope>NUCLEOTIDE SEQUENCE [LARGE SCALE GENOMIC DNA]</scope>
    <source>
        <tissue evidence="2">Whole gametophyte</tissue>
    </source>
</reference>
<evidence type="ECO:0000313" key="2">
    <source>
        <dbReference type="EMBL" id="OAE26360.1"/>
    </source>
</evidence>
<accession>A0A176VZW7</accession>
<dbReference type="AlphaFoldDB" id="A0A176VZW7"/>
<dbReference type="EMBL" id="LVLJ01002190">
    <property type="protein sequence ID" value="OAE26360.1"/>
    <property type="molecule type" value="Genomic_DNA"/>
</dbReference>
<proteinExistence type="predicted"/>
<keyword evidence="3" id="KW-1185">Reference proteome</keyword>
<organism evidence="2 3">
    <name type="scientific">Marchantia polymorpha subsp. ruderalis</name>
    <dbReference type="NCBI Taxonomy" id="1480154"/>
    <lineage>
        <taxon>Eukaryota</taxon>
        <taxon>Viridiplantae</taxon>
        <taxon>Streptophyta</taxon>
        <taxon>Embryophyta</taxon>
        <taxon>Marchantiophyta</taxon>
        <taxon>Marchantiopsida</taxon>
        <taxon>Marchantiidae</taxon>
        <taxon>Marchantiales</taxon>
        <taxon>Marchantiaceae</taxon>
        <taxon>Marchantia</taxon>
    </lineage>
</organism>
<dbReference type="Proteomes" id="UP000077202">
    <property type="component" value="Unassembled WGS sequence"/>
</dbReference>
<gene>
    <name evidence="2" type="ORF">AXG93_4324s1270</name>
</gene>
<sequence length="144" mass="15222">MPGKKALVCVQAEAVVIQMPRKKSLGQGKNRHDLKGGCCWLSGKVELASELTEKTLPTELAIAHKAKFSDDVGGVGGGCGDGHREDEDEPASLKYCTENSVNESCSPYSSAAAAALYTFFRSPAKESGGWPQEPTTACQPQPHG</sequence>